<organism evidence="7 8">
    <name type="scientific">Talaromyces amestolkiae</name>
    <dbReference type="NCBI Taxonomy" id="1196081"/>
    <lineage>
        <taxon>Eukaryota</taxon>
        <taxon>Fungi</taxon>
        <taxon>Dikarya</taxon>
        <taxon>Ascomycota</taxon>
        <taxon>Pezizomycotina</taxon>
        <taxon>Eurotiomycetes</taxon>
        <taxon>Eurotiomycetidae</taxon>
        <taxon>Eurotiales</taxon>
        <taxon>Trichocomaceae</taxon>
        <taxon>Talaromyces</taxon>
        <taxon>Talaromyces sect. Talaromyces</taxon>
    </lineage>
</organism>
<accession>A0A364L210</accession>
<dbReference type="Gene3D" id="3.40.50.150">
    <property type="entry name" value="Vaccinia Virus protein VP39"/>
    <property type="match status" value="1"/>
</dbReference>
<feature type="active site" description="Proton acceptor" evidence="4">
    <location>
        <position position="291"/>
    </location>
</feature>
<dbReference type="InterPro" id="IPR016461">
    <property type="entry name" value="COMT-like"/>
</dbReference>
<proteinExistence type="predicted"/>
<dbReference type="SUPFAM" id="SSF46785">
    <property type="entry name" value="Winged helix' DNA-binding domain"/>
    <property type="match status" value="1"/>
</dbReference>
<keyword evidence="8" id="KW-1185">Reference proteome</keyword>
<dbReference type="InterPro" id="IPR036390">
    <property type="entry name" value="WH_DNA-bd_sf"/>
</dbReference>
<gene>
    <name evidence="7" type="ORF">BHQ10_005861</name>
</gene>
<dbReference type="InterPro" id="IPR036388">
    <property type="entry name" value="WH-like_DNA-bd_sf"/>
</dbReference>
<dbReference type="InterPro" id="IPR012967">
    <property type="entry name" value="COMT_dimerisation"/>
</dbReference>
<dbReference type="GO" id="GO:0046983">
    <property type="term" value="F:protein dimerization activity"/>
    <property type="evidence" value="ECO:0007669"/>
    <property type="project" value="InterPro"/>
</dbReference>
<dbReference type="PANTHER" id="PTHR43712">
    <property type="entry name" value="PUTATIVE (AFU_ORTHOLOGUE AFUA_4G14580)-RELATED"/>
    <property type="match status" value="1"/>
</dbReference>
<feature type="domain" description="O-methyltransferase dimerisation" evidence="6">
    <location>
        <begin position="54"/>
        <end position="121"/>
    </location>
</feature>
<dbReference type="Gene3D" id="1.10.10.10">
    <property type="entry name" value="Winged helix-like DNA-binding domain superfamily/Winged helix DNA-binding domain"/>
    <property type="match status" value="1"/>
</dbReference>
<protein>
    <submittedName>
        <fullName evidence="7">Uncharacterized protein</fullName>
    </submittedName>
</protein>
<keyword evidence="1" id="KW-0489">Methyltransferase</keyword>
<keyword evidence="3" id="KW-0949">S-adenosyl-L-methionine</keyword>
<dbReference type="InterPro" id="IPR001077">
    <property type="entry name" value="COMT_C"/>
</dbReference>
<dbReference type="GO" id="GO:0008171">
    <property type="term" value="F:O-methyltransferase activity"/>
    <property type="evidence" value="ECO:0007669"/>
    <property type="project" value="InterPro"/>
</dbReference>
<evidence type="ECO:0000256" key="1">
    <source>
        <dbReference type="ARBA" id="ARBA00022603"/>
    </source>
</evidence>
<dbReference type="OrthoDB" id="4224300at2759"/>
<sequence length="383" mass="43557">MEALVDYVKKLAKSGDAKTRRKILDQLRSLSHSIESPDDTIQRISYLNLQLAGLRIGVDLKLFSTLTESPGPLSIDQIRAKTKVDPVLLGRVLRYLASIDAIQEVDKDTFTANNMSKTFATTGAEAAIHHYFDAMGPGFQELPDLLKDTQYADPEDSTNTGIQRAWKTDLPLFLWFQEQPEKLSYFQHYLLTMNRSGRANFLDAYPVLEKTTTNLDPERALFVDVGGGYGTQSIAFREKYPDLPGKVIMEDLPETVKQLARHPGVEALAQDFFQPQIIKGAKFYYMRNIMHDWPDDKCRLILKHLIDAMEPDSYILLDEMVLPNSGVHWQQAQLDMLMMAVLAARERTHEQWSKLLDSVGLKINNIYTYNDTLQDGIIEAVRV</sequence>
<dbReference type="PIRSF" id="PIRSF005739">
    <property type="entry name" value="O-mtase"/>
    <property type="match status" value="1"/>
</dbReference>
<dbReference type="PANTHER" id="PTHR43712:SF1">
    <property type="entry name" value="HYPOTHETICAL O-METHYLTRANSFERASE (EUROFUNG)-RELATED"/>
    <property type="match status" value="1"/>
</dbReference>
<dbReference type="GO" id="GO:0032259">
    <property type="term" value="P:methylation"/>
    <property type="evidence" value="ECO:0007669"/>
    <property type="project" value="UniProtKB-KW"/>
</dbReference>
<feature type="domain" description="O-methyltransferase C-terminal" evidence="5">
    <location>
        <begin position="221"/>
        <end position="360"/>
    </location>
</feature>
<reference evidence="7 8" key="1">
    <citation type="journal article" date="2017" name="Biotechnol. Biofuels">
        <title>Differential beta-glucosidase expression as a function of carbon source availability in Talaromyces amestolkiae: a genomic and proteomic approach.</title>
        <authorList>
            <person name="de Eugenio L.I."/>
            <person name="Mendez-Liter J.A."/>
            <person name="Nieto-Dominguez M."/>
            <person name="Alonso L."/>
            <person name="Gil-Munoz J."/>
            <person name="Barriuso J."/>
            <person name="Prieto A."/>
            <person name="Martinez M.J."/>
        </authorList>
    </citation>
    <scope>NUCLEOTIDE SEQUENCE [LARGE SCALE GENOMIC DNA]</scope>
    <source>
        <strain evidence="7 8">CIB</strain>
    </source>
</reference>
<comment type="caution">
    <text evidence="7">The sequence shown here is derived from an EMBL/GenBank/DDBJ whole genome shotgun (WGS) entry which is preliminary data.</text>
</comment>
<evidence type="ECO:0000256" key="4">
    <source>
        <dbReference type="PIRSR" id="PIRSR005739-1"/>
    </source>
</evidence>
<dbReference type="InterPro" id="IPR029063">
    <property type="entry name" value="SAM-dependent_MTases_sf"/>
</dbReference>
<evidence type="ECO:0000256" key="2">
    <source>
        <dbReference type="ARBA" id="ARBA00022679"/>
    </source>
</evidence>
<evidence type="ECO:0000259" key="6">
    <source>
        <dbReference type="Pfam" id="PF08100"/>
    </source>
</evidence>
<name>A0A364L210_TALAM</name>
<dbReference type="AlphaFoldDB" id="A0A364L210"/>
<dbReference type="EMBL" id="MIKG01000010">
    <property type="protein sequence ID" value="RAO69849.1"/>
    <property type="molecule type" value="Genomic_DNA"/>
</dbReference>
<dbReference type="Pfam" id="PF08100">
    <property type="entry name" value="Dimerisation"/>
    <property type="match status" value="1"/>
</dbReference>
<evidence type="ECO:0000256" key="3">
    <source>
        <dbReference type="ARBA" id="ARBA00022691"/>
    </source>
</evidence>
<dbReference type="PROSITE" id="PS51683">
    <property type="entry name" value="SAM_OMT_II"/>
    <property type="match status" value="1"/>
</dbReference>
<dbReference type="SUPFAM" id="SSF53335">
    <property type="entry name" value="S-adenosyl-L-methionine-dependent methyltransferases"/>
    <property type="match status" value="1"/>
</dbReference>
<dbReference type="RefSeq" id="XP_040734365.1">
    <property type="nucleotide sequence ID" value="XM_040878383.1"/>
</dbReference>
<dbReference type="GeneID" id="63795077"/>
<dbReference type="Proteomes" id="UP000249363">
    <property type="component" value="Unassembled WGS sequence"/>
</dbReference>
<evidence type="ECO:0000259" key="5">
    <source>
        <dbReference type="Pfam" id="PF00891"/>
    </source>
</evidence>
<evidence type="ECO:0000313" key="7">
    <source>
        <dbReference type="EMBL" id="RAO69849.1"/>
    </source>
</evidence>
<evidence type="ECO:0000313" key="8">
    <source>
        <dbReference type="Proteomes" id="UP000249363"/>
    </source>
</evidence>
<dbReference type="Pfam" id="PF00891">
    <property type="entry name" value="Methyltransf_2"/>
    <property type="match status" value="1"/>
</dbReference>
<keyword evidence="2" id="KW-0808">Transferase</keyword>